<accession>A0A6J2TY83</accession>
<sequence length="198" mass="22809">MWVCVGTLLLLGIASINVLAVDYEFILEDPEVFNECSDAPPGTLDIYGLFDFEHLTITQVEEKVHVKGNVTTIWDVQPGDRVAASLSVLHFARGAWEPTVFSMSHPDFCGLLYGKDQYWYKFWTQFITNRKDVEKKCLNTPGTVLVHEPFPIRVVITNMRSNFGGRYKMIFKFEAFDMSNFKRNTSICYEIRGEFVRL</sequence>
<organism evidence="2 3">
    <name type="scientific">Drosophila lebanonensis</name>
    <name type="common">Fruit fly</name>
    <name type="synonym">Scaptodrosophila lebanonensis</name>
    <dbReference type="NCBI Taxonomy" id="7225"/>
    <lineage>
        <taxon>Eukaryota</taxon>
        <taxon>Metazoa</taxon>
        <taxon>Ecdysozoa</taxon>
        <taxon>Arthropoda</taxon>
        <taxon>Hexapoda</taxon>
        <taxon>Insecta</taxon>
        <taxon>Pterygota</taxon>
        <taxon>Neoptera</taxon>
        <taxon>Endopterygota</taxon>
        <taxon>Diptera</taxon>
        <taxon>Brachycera</taxon>
        <taxon>Muscomorpha</taxon>
        <taxon>Ephydroidea</taxon>
        <taxon>Drosophilidae</taxon>
        <taxon>Scaptodrosophila</taxon>
    </lineage>
</organism>
<dbReference type="InterPro" id="IPR006601">
    <property type="entry name" value="Uncharacterised_DM11_DROME"/>
</dbReference>
<dbReference type="Proteomes" id="UP000504634">
    <property type="component" value="Unplaced"/>
</dbReference>
<dbReference type="SMART" id="SM00675">
    <property type="entry name" value="DM11"/>
    <property type="match status" value="1"/>
</dbReference>
<reference evidence="3" key="1">
    <citation type="submission" date="2025-08" db="UniProtKB">
        <authorList>
            <consortium name="RefSeq"/>
        </authorList>
    </citation>
    <scope>IDENTIFICATION</scope>
    <source>
        <strain evidence="3">11010-0011.00</strain>
        <tissue evidence="3">Whole body</tissue>
    </source>
</reference>
<feature type="chain" id="PRO_5026973318" evidence="1">
    <location>
        <begin position="21"/>
        <end position="198"/>
    </location>
</feature>
<dbReference type="AlphaFoldDB" id="A0A6J2TY83"/>
<keyword evidence="1" id="KW-0732">Signal</keyword>
<name>A0A6J2TY83_DROLE</name>
<dbReference type="GeneID" id="115629219"/>
<evidence type="ECO:0000256" key="1">
    <source>
        <dbReference type="SAM" id="SignalP"/>
    </source>
</evidence>
<proteinExistence type="predicted"/>
<dbReference type="RefSeq" id="XP_030381491.1">
    <property type="nucleotide sequence ID" value="XM_030525631.1"/>
</dbReference>
<protein>
    <submittedName>
        <fullName evidence="3">Uncharacterized protein LOC115629219</fullName>
    </submittedName>
</protein>
<evidence type="ECO:0000313" key="2">
    <source>
        <dbReference type="Proteomes" id="UP000504634"/>
    </source>
</evidence>
<feature type="signal peptide" evidence="1">
    <location>
        <begin position="1"/>
        <end position="20"/>
    </location>
</feature>
<evidence type="ECO:0000313" key="3">
    <source>
        <dbReference type="RefSeq" id="XP_030381491.1"/>
    </source>
</evidence>
<keyword evidence="2" id="KW-1185">Reference proteome</keyword>
<dbReference type="OrthoDB" id="7975395at2759"/>
<gene>
    <name evidence="3" type="primary">LOC115629219</name>
</gene>